<gene>
    <name evidence="1" type="ORF">SAMN05661091_3836</name>
</gene>
<protein>
    <submittedName>
        <fullName evidence="1">Stage III sporulation protein AB</fullName>
    </submittedName>
</protein>
<evidence type="ECO:0000313" key="2">
    <source>
        <dbReference type="Proteomes" id="UP000192940"/>
    </source>
</evidence>
<proteinExistence type="predicted"/>
<evidence type="ECO:0000313" key="1">
    <source>
        <dbReference type="EMBL" id="SMF87671.1"/>
    </source>
</evidence>
<accession>A0A1X7HJ97</accession>
<dbReference type="NCBIfam" id="TIGR02833">
    <property type="entry name" value="spore_III_AB"/>
    <property type="match status" value="1"/>
</dbReference>
<dbReference type="AlphaFoldDB" id="A0A1X7HJ97"/>
<dbReference type="STRING" id="1313296.SAMN05661091_3836"/>
<dbReference type="EMBL" id="LT840184">
    <property type="protein sequence ID" value="SMF87671.1"/>
    <property type="molecule type" value="Genomic_DNA"/>
</dbReference>
<reference evidence="1 2" key="1">
    <citation type="submission" date="2017-04" db="EMBL/GenBank/DDBJ databases">
        <authorList>
            <person name="Afonso C.L."/>
            <person name="Miller P.J."/>
            <person name="Scott M.A."/>
            <person name="Spackman E."/>
            <person name="Goraichik I."/>
            <person name="Dimitrov K.M."/>
            <person name="Suarez D.L."/>
            <person name="Swayne D.E."/>
        </authorList>
    </citation>
    <scope>NUCLEOTIDE SEQUENCE [LARGE SCALE GENOMIC DNA]</scope>
    <source>
        <strain evidence="1 2">N3/975</strain>
    </source>
</reference>
<sequence length="175" mass="19306">MMPLLKLLGAAIVLVAGTLAGFFQAQQFATRPRQIRELILALQRLETEISYGFTPLPEALQRIGQGLREPLKSLFTAAAGYMSPQYGLSAQDSIRKALNAHWRRTSMRSAEREALEQLSGVLGTSDRQDQMKHIALAASQLKHEEAAAREDQAKYEKMSKSLGLLVGALVVILIF</sequence>
<name>A0A1X7HJ97_9BACL</name>
<dbReference type="Proteomes" id="UP000192940">
    <property type="component" value="Chromosome I"/>
</dbReference>
<organism evidence="1 2">
    <name type="scientific">Paenibacillus uliginis N3/975</name>
    <dbReference type="NCBI Taxonomy" id="1313296"/>
    <lineage>
        <taxon>Bacteria</taxon>
        <taxon>Bacillati</taxon>
        <taxon>Bacillota</taxon>
        <taxon>Bacilli</taxon>
        <taxon>Bacillales</taxon>
        <taxon>Paenibacillaceae</taxon>
        <taxon>Paenibacillus</taxon>
    </lineage>
</organism>
<keyword evidence="2" id="KW-1185">Reference proteome</keyword>
<dbReference type="InterPro" id="IPR014198">
    <property type="entry name" value="Spore_III_AB"/>
</dbReference>
<dbReference type="PIRSF" id="PIRSF021435">
    <property type="entry name" value="SpoIIIAB"/>
    <property type="match status" value="1"/>
</dbReference>
<dbReference type="Pfam" id="PF09548">
    <property type="entry name" value="Spore_III_AB"/>
    <property type="match status" value="1"/>
</dbReference>